<dbReference type="Proteomes" id="UP000198131">
    <property type="component" value="Unassembled WGS sequence"/>
</dbReference>
<protein>
    <submittedName>
        <fullName evidence="3">Probable protein-translocating porin PorT</fullName>
    </submittedName>
</protein>
<sequence length="277" mass="30521">MATPHVRHQLHLHRTKVGRLAVLALAAATLPFAAQAQKRSRSSANRSNDGQVKSITVDNLRGYDSRPLHLGLYVAPLISRYKIERAPMSGSNLPDPSISANSLVSPGLSVGFLADVRFTDYLSLNFSPGVSFITRRIEFTGNGNLPGKVDGNTGLVSEQTQEIGSTHVDLPVLLKLKSERRRNTRVYIVGGVKPNFTIGKRKTDAEVDLLEAQSKDIALEYGVGLDLFYPFFKFSPELRFSHGLTNLHKPGNDVYSQSLQSMKSNTVTLYLNIWSGR</sequence>
<feature type="chain" id="PRO_5012216983" evidence="1">
    <location>
        <begin position="37"/>
        <end position="277"/>
    </location>
</feature>
<dbReference type="OrthoDB" id="1467485at2"/>
<accession>A0A212TEV2</accession>
<organism evidence="3 4">
    <name type="scientific">Hymenobacter gelipurpurascens</name>
    <dbReference type="NCBI Taxonomy" id="89968"/>
    <lineage>
        <taxon>Bacteria</taxon>
        <taxon>Pseudomonadati</taxon>
        <taxon>Bacteroidota</taxon>
        <taxon>Cytophagia</taxon>
        <taxon>Cytophagales</taxon>
        <taxon>Hymenobacteraceae</taxon>
        <taxon>Hymenobacter</taxon>
    </lineage>
</organism>
<evidence type="ECO:0000313" key="4">
    <source>
        <dbReference type="Proteomes" id="UP000198131"/>
    </source>
</evidence>
<dbReference type="InterPro" id="IPR025665">
    <property type="entry name" value="Beta-barrel_OMP_2"/>
</dbReference>
<name>A0A212TEV2_9BACT</name>
<keyword evidence="1" id="KW-0732">Signal</keyword>
<dbReference type="Pfam" id="PF13568">
    <property type="entry name" value="OMP_b-brl_2"/>
    <property type="match status" value="1"/>
</dbReference>
<dbReference type="EMBL" id="FYEW01000001">
    <property type="protein sequence ID" value="SNC64364.1"/>
    <property type="molecule type" value="Genomic_DNA"/>
</dbReference>
<evidence type="ECO:0000259" key="2">
    <source>
        <dbReference type="Pfam" id="PF13568"/>
    </source>
</evidence>
<evidence type="ECO:0000256" key="1">
    <source>
        <dbReference type="SAM" id="SignalP"/>
    </source>
</evidence>
<feature type="signal peptide" evidence="1">
    <location>
        <begin position="1"/>
        <end position="36"/>
    </location>
</feature>
<keyword evidence="4" id="KW-1185">Reference proteome</keyword>
<feature type="domain" description="Outer membrane protein beta-barrel" evidence="2">
    <location>
        <begin position="58"/>
        <end position="248"/>
    </location>
</feature>
<reference evidence="4" key="1">
    <citation type="submission" date="2017-06" db="EMBL/GenBank/DDBJ databases">
        <authorList>
            <person name="Varghese N."/>
            <person name="Submissions S."/>
        </authorList>
    </citation>
    <scope>NUCLEOTIDE SEQUENCE [LARGE SCALE GENOMIC DNA]</scope>
    <source>
        <strain evidence="4">DSM 11116</strain>
    </source>
</reference>
<proteinExistence type="predicted"/>
<evidence type="ECO:0000313" key="3">
    <source>
        <dbReference type="EMBL" id="SNC64364.1"/>
    </source>
</evidence>
<dbReference type="RefSeq" id="WP_088842337.1">
    <property type="nucleotide sequence ID" value="NZ_FYEW01000001.1"/>
</dbReference>
<gene>
    <name evidence="3" type="ORF">SAMN06265337_1065</name>
</gene>
<dbReference type="AlphaFoldDB" id="A0A212TEV2"/>